<evidence type="ECO:0000313" key="5">
    <source>
        <dbReference type="EMBL" id="MBS2962601.1"/>
    </source>
</evidence>
<dbReference type="Gene3D" id="3.40.50.150">
    <property type="entry name" value="Vaccinia Virus protein VP39"/>
    <property type="match status" value="1"/>
</dbReference>
<dbReference type="InterPro" id="IPR002941">
    <property type="entry name" value="DNA_methylase_N4/N6"/>
</dbReference>
<dbReference type="GO" id="GO:0008170">
    <property type="term" value="F:N-methyltransferase activity"/>
    <property type="evidence" value="ECO:0007669"/>
    <property type="project" value="InterPro"/>
</dbReference>
<keyword evidence="6" id="KW-1185">Reference proteome</keyword>
<keyword evidence="2" id="KW-0808">Transferase</keyword>
<dbReference type="Pfam" id="PF01555">
    <property type="entry name" value="N6_N4_Mtase"/>
    <property type="match status" value="1"/>
</dbReference>
<organism evidence="5 6">
    <name type="scientific">Actinocrinis puniceicyclus</name>
    <dbReference type="NCBI Taxonomy" id="977794"/>
    <lineage>
        <taxon>Bacteria</taxon>
        <taxon>Bacillati</taxon>
        <taxon>Actinomycetota</taxon>
        <taxon>Actinomycetes</taxon>
        <taxon>Catenulisporales</taxon>
        <taxon>Actinospicaceae</taxon>
        <taxon>Actinocrinis</taxon>
    </lineage>
</organism>
<feature type="region of interest" description="Disordered" evidence="3">
    <location>
        <begin position="1"/>
        <end position="26"/>
    </location>
</feature>
<sequence>MFAHSSNQLQRSPGDPRHRGTILDPFAGSGTTGVAALAEGRSFIGIEQSRHYHQVASRRLEHVA</sequence>
<feature type="compositionally biased region" description="Polar residues" evidence="3">
    <location>
        <begin position="1"/>
        <end position="11"/>
    </location>
</feature>
<reference evidence="5" key="1">
    <citation type="submission" date="2021-04" db="EMBL/GenBank/DDBJ databases">
        <title>Genome based classification of Actinospica acidithermotolerans sp. nov., an actinobacterium isolated from an Indonesian hot spring.</title>
        <authorList>
            <person name="Kusuma A.B."/>
            <person name="Putra K.E."/>
            <person name="Nafisah S."/>
            <person name="Loh J."/>
            <person name="Nouioui I."/>
            <person name="Goodfellow M."/>
        </authorList>
    </citation>
    <scope>NUCLEOTIDE SEQUENCE</scope>
    <source>
        <strain evidence="5">DSM 45618</strain>
    </source>
</reference>
<proteinExistence type="predicted"/>
<dbReference type="InterPro" id="IPR029063">
    <property type="entry name" value="SAM-dependent_MTases_sf"/>
</dbReference>
<evidence type="ECO:0000313" key="6">
    <source>
        <dbReference type="Proteomes" id="UP000677913"/>
    </source>
</evidence>
<gene>
    <name evidence="5" type="ORF">KGA66_06050</name>
</gene>
<protein>
    <submittedName>
        <fullName evidence="5">Site-specific DNA-methyltransferase</fullName>
    </submittedName>
</protein>
<dbReference type="GO" id="GO:0032259">
    <property type="term" value="P:methylation"/>
    <property type="evidence" value="ECO:0007669"/>
    <property type="project" value="UniProtKB-KW"/>
</dbReference>
<evidence type="ECO:0000256" key="1">
    <source>
        <dbReference type="ARBA" id="ARBA00022603"/>
    </source>
</evidence>
<evidence type="ECO:0000259" key="4">
    <source>
        <dbReference type="Pfam" id="PF01555"/>
    </source>
</evidence>
<evidence type="ECO:0000256" key="2">
    <source>
        <dbReference type="ARBA" id="ARBA00022679"/>
    </source>
</evidence>
<dbReference type="GO" id="GO:0003677">
    <property type="term" value="F:DNA binding"/>
    <property type="evidence" value="ECO:0007669"/>
    <property type="project" value="InterPro"/>
</dbReference>
<evidence type="ECO:0000256" key="3">
    <source>
        <dbReference type="SAM" id="MobiDB-lite"/>
    </source>
</evidence>
<dbReference type="AlphaFoldDB" id="A0A8J8BBZ8"/>
<accession>A0A8J8BBZ8</accession>
<name>A0A8J8BBZ8_9ACTN</name>
<dbReference type="InterPro" id="IPR001091">
    <property type="entry name" value="RM_Methyltransferase"/>
</dbReference>
<dbReference type="EMBL" id="JAGSXH010000013">
    <property type="protein sequence ID" value="MBS2962601.1"/>
    <property type="molecule type" value="Genomic_DNA"/>
</dbReference>
<keyword evidence="1" id="KW-0489">Methyltransferase</keyword>
<dbReference type="PRINTS" id="PR00508">
    <property type="entry name" value="S21N4MTFRASE"/>
</dbReference>
<comment type="caution">
    <text evidence="5">The sequence shown here is derived from an EMBL/GenBank/DDBJ whole genome shotgun (WGS) entry which is preliminary data.</text>
</comment>
<feature type="domain" description="DNA methylase N-4/N-6" evidence="4">
    <location>
        <begin position="19"/>
        <end position="56"/>
    </location>
</feature>
<dbReference type="Proteomes" id="UP000677913">
    <property type="component" value="Unassembled WGS sequence"/>
</dbReference>
<dbReference type="SUPFAM" id="SSF53335">
    <property type="entry name" value="S-adenosyl-L-methionine-dependent methyltransferases"/>
    <property type="match status" value="1"/>
</dbReference>